<reference evidence="3 4" key="1">
    <citation type="submission" date="2021-01" db="EMBL/GenBank/DDBJ databases">
        <title>Genomic Encyclopedia of Type Strains, Phase IV (KMG-IV): sequencing the most valuable type-strain genomes for metagenomic binning, comparative biology and taxonomic classification.</title>
        <authorList>
            <person name="Goeker M."/>
        </authorList>
    </citation>
    <scope>NUCLEOTIDE SEQUENCE [LARGE SCALE GENOMIC DNA]</scope>
    <source>
        <strain evidence="3 4">DSM 23711</strain>
    </source>
</reference>
<organism evidence="3 4">
    <name type="scientific">Aquibacillus albus</name>
    <dbReference type="NCBI Taxonomy" id="1168171"/>
    <lineage>
        <taxon>Bacteria</taxon>
        <taxon>Bacillati</taxon>
        <taxon>Bacillota</taxon>
        <taxon>Bacilli</taxon>
        <taxon>Bacillales</taxon>
        <taxon>Bacillaceae</taxon>
        <taxon>Aquibacillus</taxon>
    </lineage>
</organism>
<evidence type="ECO:0000313" key="3">
    <source>
        <dbReference type="EMBL" id="MBM7569660.1"/>
    </source>
</evidence>
<protein>
    <recommendedName>
        <fullName evidence="1">Phosphate-specific transport system accessory protein PhoU</fullName>
    </recommendedName>
</protein>
<proteinExistence type="inferred from homology"/>
<dbReference type="Pfam" id="PF01895">
    <property type="entry name" value="PhoU"/>
    <property type="match status" value="2"/>
</dbReference>
<sequence>MSNVRKTFDAELDRLKETLLEMVKLSQNAIDDALRALKETDLEKAQAIIDNDIQINNYEESINNQVVKILAQQQPVASDLRRTIAVLKISNDVERIGDLAVNIAKSVLIIGNEELIKPIEDIPKMAKIAQGMLSDAIKAFYEEDVILAGDLAKVDDQVDDMYGKLIKELLELMTKYPNSLSQITQLCFICRYIERVGDHATNISENIIYMVKGKMFDLNA</sequence>
<dbReference type="Gene3D" id="1.20.58.220">
    <property type="entry name" value="Phosphate transport system protein phou homolog 2, domain 2"/>
    <property type="match status" value="1"/>
</dbReference>
<comment type="function">
    <text evidence="1">Plays a role in the regulation of phosphate uptake.</text>
</comment>
<evidence type="ECO:0000259" key="2">
    <source>
        <dbReference type="Pfam" id="PF01895"/>
    </source>
</evidence>
<feature type="domain" description="PhoU" evidence="2">
    <location>
        <begin position="122"/>
        <end position="207"/>
    </location>
</feature>
<feature type="domain" description="PhoU" evidence="2">
    <location>
        <begin position="19"/>
        <end position="107"/>
    </location>
</feature>
<dbReference type="NCBIfam" id="TIGR02135">
    <property type="entry name" value="phoU_full"/>
    <property type="match status" value="1"/>
</dbReference>
<name>A0ABS2MUW7_9BACI</name>
<dbReference type="InterPro" id="IPR028366">
    <property type="entry name" value="PhoU"/>
</dbReference>
<dbReference type="SUPFAM" id="SSF109755">
    <property type="entry name" value="PhoU-like"/>
    <property type="match status" value="1"/>
</dbReference>
<dbReference type="EMBL" id="JAFBDR010000001">
    <property type="protein sequence ID" value="MBM7569660.1"/>
    <property type="molecule type" value="Genomic_DNA"/>
</dbReference>
<keyword evidence="1" id="KW-0963">Cytoplasm</keyword>
<comment type="similarity">
    <text evidence="1">Belongs to the PhoU family.</text>
</comment>
<comment type="subunit">
    <text evidence="1">Homodimer.</text>
</comment>
<evidence type="ECO:0000256" key="1">
    <source>
        <dbReference type="PIRNR" id="PIRNR003107"/>
    </source>
</evidence>
<dbReference type="InterPro" id="IPR026022">
    <property type="entry name" value="PhoU_dom"/>
</dbReference>
<dbReference type="RefSeq" id="WP_204497112.1">
    <property type="nucleotide sequence ID" value="NZ_JAFBDR010000001.1"/>
</dbReference>
<keyword evidence="1" id="KW-0592">Phosphate transport</keyword>
<evidence type="ECO:0000313" key="4">
    <source>
        <dbReference type="Proteomes" id="UP001296943"/>
    </source>
</evidence>
<dbReference type="PANTHER" id="PTHR42930">
    <property type="entry name" value="PHOSPHATE-SPECIFIC TRANSPORT SYSTEM ACCESSORY PROTEIN PHOU"/>
    <property type="match status" value="1"/>
</dbReference>
<dbReference type="InterPro" id="IPR038078">
    <property type="entry name" value="PhoU-like_sf"/>
</dbReference>
<dbReference type="Proteomes" id="UP001296943">
    <property type="component" value="Unassembled WGS sequence"/>
</dbReference>
<dbReference type="PIRSF" id="PIRSF003107">
    <property type="entry name" value="PhoU"/>
    <property type="match status" value="1"/>
</dbReference>
<keyword evidence="1" id="KW-0813">Transport</keyword>
<accession>A0ABS2MUW7</accession>
<dbReference type="PANTHER" id="PTHR42930:SF3">
    <property type="entry name" value="PHOSPHATE-SPECIFIC TRANSPORT SYSTEM ACCESSORY PROTEIN PHOU"/>
    <property type="match status" value="1"/>
</dbReference>
<keyword evidence="4" id="KW-1185">Reference proteome</keyword>
<gene>
    <name evidence="3" type="ORF">JOC48_000129</name>
</gene>
<comment type="caution">
    <text evidence="3">The sequence shown here is derived from an EMBL/GenBank/DDBJ whole genome shotgun (WGS) entry which is preliminary data.</text>
</comment>
<comment type="subcellular location">
    <subcellularLocation>
        <location evidence="1">Cytoplasm</location>
    </subcellularLocation>
</comment>